<organism evidence="14 15">
    <name type="scientific">Blautia liquoris</name>
    <dbReference type="NCBI Taxonomy" id="2779518"/>
    <lineage>
        <taxon>Bacteria</taxon>
        <taxon>Bacillati</taxon>
        <taxon>Bacillota</taxon>
        <taxon>Clostridia</taxon>
        <taxon>Lachnospirales</taxon>
        <taxon>Lachnospiraceae</taxon>
        <taxon>Blautia</taxon>
    </lineage>
</organism>
<feature type="domain" description="Signal transduction histidine kinase internal region" evidence="13">
    <location>
        <begin position="399"/>
        <end position="476"/>
    </location>
</feature>
<evidence type="ECO:0000256" key="6">
    <source>
        <dbReference type="ARBA" id="ARBA00022741"/>
    </source>
</evidence>
<keyword evidence="9 12" id="KW-1133">Transmembrane helix</keyword>
<evidence type="ECO:0000256" key="4">
    <source>
        <dbReference type="ARBA" id="ARBA00022679"/>
    </source>
</evidence>
<dbReference type="EMBL" id="CP063304">
    <property type="protein sequence ID" value="QOV18805.1"/>
    <property type="molecule type" value="Genomic_DNA"/>
</dbReference>
<evidence type="ECO:0000256" key="8">
    <source>
        <dbReference type="ARBA" id="ARBA00022840"/>
    </source>
</evidence>
<evidence type="ECO:0000256" key="1">
    <source>
        <dbReference type="ARBA" id="ARBA00004651"/>
    </source>
</evidence>
<evidence type="ECO:0000256" key="5">
    <source>
        <dbReference type="ARBA" id="ARBA00022692"/>
    </source>
</evidence>
<dbReference type="Proteomes" id="UP000593601">
    <property type="component" value="Chromosome"/>
</dbReference>
<evidence type="ECO:0000256" key="3">
    <source>
        <dbReference type="ARBA" id="ARBA00022553"/>
    </source>
</evidence>
<dbReference type="GO" id="GO:0005886">
    <property type="term" value="C:plasma membrane"/>
    <property type="evidence" value="ECO:0007669"/>
    <property type="project" value="UniProtKB-SubCell"/>
</dbReference>
<sequence>MDRKKRYTSIGRKIITDISICMLFFVIFFSLYIYRFMQTNAMKRYEYQTQIATEVSGTNIDHYITSMITATKSVYINHSLMGFLKYHHSQEEVADNELRIIEYFKSVYYASSAATQIYLVMPEENFSILYEPNLLKIYNGVVSPDVTIPQMDSFRDVYVESTHIKNDYGHNIPDIDKYPADETVFTIWLPIADLPVEQKPFAYVAIDLPTSFIMENCKAVYSEDETIYVLDAQNQIIASSDVKSQMQDFVKCYPWYHKSGFSYAFSRIKGLILTETKINSPYFDWYIVKVATTKSVYALTTGQMISILLIFAILVSVLLLVISSRIMKYTRSLRRITCFMEKERARKNWDKPRKISDYITYDKQDEISSLINSFQKLMDSLKEHAIQKYELKLAYTQSELRTMQAQINPHFIYNVIQCFATNALKNKDLKQYQLISSFGQMLHYAMVLEPVLVYVDQEIEYTRRYIELQQMRFEQHLIVTYKIGPDSGDFKIPKMSIQPLIENSITHGNLMKSAGGVINLEVFAQTEYLHLLVADNGVPVTLEITEKVYAKIEEIRMKLLYQDSSSDKKQTEALSFSTREDENHNHFIGIENVYSRFLLSFGYCEFILTANELGGTTVEFIVPLQARPIGEESNESIDSR</sequence>
<dbReference type="Pfam" id="PF06580">
    <property type="entry name" value="His_kinase"/>
    <property type="match status" value="1"/>
</dbReference>
<dbReference type="Gene3D" id="6.10.340.10">
    <property type="match status" value="1"/>
</dbReference>
<comment type="subcellular location">
    <subcellularLocation>
        <location evidence="1">Cell membrane</location>
        <topology evidence="1">Multi-pass membrane protein</topology>
    </subcellularLocation>
</comment>
<dbReference type="InterPro" id="IPR036890">
    <property type="entry name" value="HATPase_C_sf"/>
</dbReference>
<name>A0A7M2REP0_9FIRM</name>
<evidence type="ECO:0000256" key="10">
    <source>
        <dbReference type="ARBA" id="ARBA00023012"/>
    </source>
</evidence>
<dbReference type="GO" id="GO:0000155">
    <property type="term" value="F:phosphorelay sensor kinase activity"/>
    <property type="evidence" value="ECO:0007669"/>
    <property type="project" value="InterPro"/>
</dbReference>
<evidence type="ECO:0000256" key="7">
    <source>
        <dbReference type="ARBA" id="ARBA00022777"/>
    </source>
</evidence>
<dbReference type="InterPro" id="IPR010559">
    <property type="entry name" value="Sig_transdc_His_kin_internal"/>
</dbReference>
<evidence type="ECO:0000256" key="12">
    <source>
        <dbReference type="SAM" id="Phobius"/>
    </source>
</evidence>
<keyword evidence="2" id="KW-1003">Cell membrane</keyword>
<dbReference type="SUPFAM" id="SSF55874">
    <property type="entry name" value="ATPase domain of HSP90 chaperone/DNA topoisomerase II/histidine kinase"/>
    <property type="match status" value="1"/>
</dbReference>
<dbReference type="InterPro" id="IPR050640">
    <property type="entry name" value="Bact_2-comp_sensor_kinase"/>
</dbReference>
<keyword evidence="5 12" id="KW-0812">Transmembrane</keyword>
<dbReference type="KEGG" id="bliq:INP51_12465"/>
<keyword evidence="7 14" id="KW-0418">Kinase</keyword>
<evidence type="ECO:0000259" key="13">
    <source>
        <dbReference type="Pfam" id="PF06580"/>
    </source>
</evidence>
<keyword evidence="4" id="KW-0808">Transferase</keyword>
<keyword evidence="11 12" id="KW-0472">Membrane</keyword>
<evidence type="ECO:0000313" key="15">
    <source>
        <dbReference type="Proteomes" id="UP000593601"/>
    </source>
</evidence>
<evidence type="ECO:0000256" key="11">
    <source>
        <dbReference type="ARBA" id="ARBA00023136"/>
    </source>
</evidence>
<keyword evidence="6" id="KW-0547">Nucleotide-binding</keyword>
<dbReference type="PANTHER" id="PTHR34220">
    <property type="entry name" value="SENSOR HISTIDINE KINASE YPDA"/>
    <property type="match status" value="1"/>
</dbReference>
<keyword evidence="3" id="KW-0597">Phosphoprotein</keyword>
<gene>
    <name evidence="14" type="ORF">INP51_12465</name>
</gene>
<dbReference type="AlphaFoldDB" id="A0A7M2REP0"/>
<feature type="transmembrane region" description="Helical" evidence="12">
    <location>
        <begin position="304"/>
        <end position="326"/>
    </location>
</feature>
<proteinExistence type="predicted"/>
<evidence type="ECO:0000256" key="2">
    <source>
        <dbReference type="ARBA" id="ARBA00022475"/>
    </source>
</evidence>
<accession>A0A7M2REP0</accession>
<keyword evidence="10" id="KW-0902">Two-component regulatory system</keyword>
<reference evidence="14 15" key="1">
    <citation type="submission" date="2020-10" db="EMBL/GenBank/DDBJ databases">
        <title>Blautia liquoris sp.nov., isolated from the mud in a fermentation cellar used for the production of Chinese strong-flavoured liquor.</title>
        <authorList>
            <person name="Lu L."/>
        </authorList>
    </citation>
    <scope>NUCLEOTIDE SEQUENCE [LARGE SCALE GENOMIC DNA]</scope>
    <source>
        <strain evidence="14 15">LZLJ-3</strain>
    </source>
</reference>
<evidence type="ECO:0000256" key="9">
    <source>
        <dbReference type="ARBA" id="ARBA00022989"/>
    </source>
</evidence>
<protein>
    <submittedName>
        <fullName evidence="14">Histidine kinase</fullName>
    </submittedName>
</protein>
<evidence type="ECO:0000313" key="14">
    <source>
        <dbReference type="EMBL" id="QOV18805.1"/>
    </source>
</evidence>
<keyword evidence="8" id="KW-0067">ATP-binding</keyword>
<dbReference type="GO" id="GO:0005524">
    <property type="term" value="F:ATP binding"/>
    <property type="evidence" value="ECO:0007669"/>
    <property type="project" value="UniProtKB-KW"/>
</dbReference>
<dbReference type="RefSeq" id="WP_193735167.1">
    <property type="nucleotide sequence ID" value="NZ_CP063304.1"/>
</dbReference>
<dbReference type="PANTHER" id="PTHR34220:SF11">
    <property type="entry name" value="SENSOR PROTEIN KINASE HPTS"/>
    <property type="match status" value="1"/>
</dbReference>
<dbReference type="Gene3D" id="3.30.565.10">
    <property type="entry name" value="Histidine kinase-like ATPase, C-terminal domain"/>
    <property type="match status" value="1"/>
</dbReference>
<feature type="transmembrane region" description="Helical" evidence="12">
    <location>
        <begin position="14"/>
        <end position="34"/>
    </location>
</feature>
<keyword evidence="15" id="KW-1185">Reference proteome</keyword>